<dbReference type="AlphaFoldDB" id="A0A4S2B4P6"/>
<feature type="chain" id="PRO_5020268340" description="Outer membrane protein beta-barrel domain-containing protein" evidence="1">
    <location>
        <begin position="20"/>
        <end position="195"/>
    </location>
</feature>
<feature type="signal peptide" evidence="1">
    <location>
        <begin position="1"/>
        <end position="19"/>
    </location>
</feature>
<name>A0A4S2B4P6_9BACE</name>
<keyword evidence="3" id="KW-1185">Reference proteome</keyword>
<keyword evidence="1" id="KW-0732">Signal</keyword>
<dbReference type="RefSeq" id="WP_136009144.1">
    <property type="nucleotide sequence ID" value="NZ_SRYZ01000004.1"/>
</dbReference>
<sequence>MKHVMLFIVLCLLSLGAQGQTESGIIVEGGTGNIKTKLTPSAAAAAGSYDVDYKYNLSLGYKFRLHANQASPFFFDLEAGLGMKYYDYTFGKMPGEPALVKGSAKRFSAFATGTANYTLYKGLSIGAGIQPTWFFNQNGGNSRKFDIPAIGRIAYRFKAFEVGLNYKHGLMNSLKTDYLKSGKFREYTLSVWVPF</sequence>
<accession>A0A4S2B4P6</accession>
<comment type="caution">
    <text evidence="2">The sequence shown here is derived from an EMBL/GenBank/DDBJ whole genome shotgun (WGS) entry which is preliminary data.</text>
</comment>
<protein>
    <recommendedName>
        <fullName evidence="4">Outer membrane protein beta-barrel domain-containing protein</fullName>
    </recommendedName>
</protein>
<proteinExistence type="predicted"/>
<gene>
    <name evidence="2" type="ORF">E5355_03100</name>
</gene>
<evidence type="ECO:0000313" key="2">
    <source>
        <dbReference type="EMBL" id="TGY08885.1"/>
    </source>
</evidence>
<dbReference type="EMBL" id="SRYZ01000004">
    <property type="protein sequence ID" value="TGY08885.1"/>
    <property type="molecule type" value="Genomic_DNA"/>
</dbReference>
<evidence type="ECO:0000313" key="3">
    <source>
        <dbReference type="Proteomes" id="UP000310532"/>
    </source>
</evidence>
<reference evidence="2 3" key="1">
    <citation type="submission" date="2019-04" db="EMBL/GenBank/DDBJ databases">
        <title>Microbes associate with the intestines of laboratory mice.</title>
        <authorList>
            <person name="Navarre W."/>
            <person name="Wong E."/>
            <person name="Huang K."/>
            <person name="Tropini C."/>
            <person name="Ng K."/>
            <person name="Yu B."/>
        </authorList>
    </citation>
    <scope>NUCLEOTIDE SEQUENCE [LARGE SCALE GENOMIC DNA]</scope>
    <source>
        <strain evidence="2 3">NM69_E16B</strain>
    </source>
</reference>
<organism evidence="2 3">
    <name type="scientific">Bacteroides muris</name>
    <name type="common">ex Afrizal et al. 2022</name>
    <dbReference type="NCBI Taxonomy" id="2516960"/>
    <lineage>
        <taxon>Bacteria</taxon>
        <taxon>Pseudomonadati</taxon>
        <taxon>Bacteroidota</taxon>
        <taxon>Bacteroidia</taxon>
        <taxon>Bacteroidales</taxon>
        <taxon>Bacteroidaceae</taxon>
        <taxon>Bacteroides</taxon>
    </lineage>
</organism>
<evidence type="ECO:0008006" key="4">
    <source>
        <dbReference type="Google" id="ProtNLM"/>
    </source>
</evidence>
<evidence type="ECO:0000256" key="1">
    <source>
        <dbReference type="SAM" id="SignalP"/>
    </source>
</evidence>
<dbReference type="Proteomes" id="UP000310532">
    <property type="component" value="Unassembled WGS sequence"/>
</dbReference>